<sequence>MKKLNQILLLIMVVSLVTFNSCSSSDDGGSGGSAPSGTLVAKVDGANYESWEISSSATIANNGQNLIIIASNSDGNAFAFTIWGYEGVGTYDLDGSVISNVNVASYTETDVDLNNPQNSTTEIWQAPYDNSMVGSLSVSEETDDKVKGTFEFTCKNINGDQSVKTITDGSFNLNKQVQ</sequence>
<feature type="signal peptide" evidence="1">
    <location>
        <begin position="1"/>
        <end position="24"/>
    </location>
</feature>
<protein>
    <submittedName>
        <fullName evidence="2">DUF6252 family protein</fullName>
    </submittedName>
</protein>
<accession>A0ABV6QDU2</accession>
<dbReference type="InterPro" id="IPR046219">
    <property type="entry name" value="DUF6252"/>
</dbReference>
<proteinExistence type="predicted"/>
<evidence type="ECO:0000256" key="1">
    <source>
        <dbReference type="SAM" id="SignalP"/>
    </source>
</evidence>
<evidence type="ECO:0000313" key="3">
    <source>
        <dbReference type="Proteomes" id="UP001589832"/>
    </source>
</evidence>
<dbReference type="RefSeq" id="WP_386065595.1">
    <property type="nucleotide sequence ID" value="NZ_JBHLTQ010000019.1"/>
</dbReference>
<dbReference type="Pfam" id="PF19765">
    <property type="entry name" value="DUF6252"/>
    <property type="match status" value="1"/>
</dbReference>
<feature type="chain" id="PRO_5046476727" evidence="1">
    <location>
        <begin position="25"/>
        <end position="178"/>
    </location>
</feature>
<dbReference type="EMBL" id="JBHLTQ010000019">
    <property type="protein sequence ID" value="MFC0606042.1"/>
    <property type="molecule type" value="Genomic_DNA"/>
</dbReference>
<reference evidence="2 3" key="1">
    <citation type="submission" date="2024-09" db="EMBL/GenBank/DDBJ databases">
        <authorList>
            <person name="Sun Q."/>
            <person name="Mori K."/>
        </authorList>
    </citation>
    <scope>NUCLEOTIDE SEQUENCE [LARGE SCALE GENOMIC DNA]</scope>
    <source>
        <strain evidence="2 3">NCAIM B.02481</strain>
    </source>
</reference>
<evidence type="ECO:0000313" key="2">
    <source>
        <dbReference type="EMBL" id="MFC0606042.1"/>
    </source>
</evidence>
<gene>
    <name evidence="2" type="ORF">ACFFGA_15905</name>
</gene>
<comment type="caution">
    <text evidence="2">The sequence shown here is derived from an EMBL/GenBank/DDBJ whole genome shotgun (WGS) entry which is preliminary data.</text>
</comment>
<keyword evidence="3" id="KW-1185">Reference proteome</keyword>
<name>A0ABV6QDU2_9FLAO</name>
<organism evidence="2 3">
    <name type="scientific">Winogradskyella pulchriflava</name>
    <dbReference type="NCBI Taxonomy" id="1110688"/>
    <lineage>
        <taxon>Bacteria</taxon>
        <taxon>Pseudomonadati</taxon>
        <taxon>Bacteroidota</taxon>
        <taxon>Flavobacteriia</taxon>
        <taxon>Flavobacteriales</taxon>
        <taxon>Flavobacteriaceae</taxon>
        <taxon>Winogradskyella</taxon>
    </lineage>
</organism>
<keyword evidence="1" id="KW-0732">Signal</keyword>
<dbReference type="Proteomes" id="UP001589832">
    <property type="component" value="Unassembled WGS sequence"/>
</dbReference>